<accession>A0A2Z5GA21</accession>
<reference evidence="1 2" key="1">
    <citation type="journal article" date="2018" name="Front. Microbiol.">
        <title>Hydrolytic Capabilities as a Key to Environmental Success: Chitinolytic and Cellulolytic Acidobacteria From Acidic Sub-arctic Soils and Boreal Peatlands.</title>
        <authorList>
            <person name="Belova S.E."/>
            <person name="Ravin N.V."/>
            <person name="Pankratov T.A."/>
            <person name="Rakitin A.L."/>
            <person name="Ivanova A.A."/>
            <person name="Beletsky A.V."/>
            <person name="Mardanov A.V."/>
            <person name="Sinninghe Damste J.S."/>
            <person name="Dedysh S.N."/>
        </authorList>
    </citation>
    <scope>NUCLEOTIDE SEQUENCE [LARGE SCALE GENOMIC DNA]</scope>
    <source>
        <strain evidence="1 2">SBC82</strain>
    </source>
</reference>
<dbReference type="EMBL" id="CP030840">
    <property type="protein sequence ID" value="AXC15426.1"/>
    <property type="molecule type" value="Genomic_DNA"/>
</dbReference>
<dbReference type="Proteomes" id="UP000253606">
    <property type="component" value="Chromosome"/>
</dbReference>
<dbReference type="KEGG" id="abas:ACPOL_6182"/>
<sequence length="119" mass="13723">MTRSLGKMSAHPLMDWRDQAKESVDQDVQAFLQLGEAIATRWIQTQKGVMLLQMVPGDITSGAIYVLDRIRQVWYMLSFEACECEFTREKFDRAYCEYKLFHYVDQPGLLLNPALVGQA</sequence>
<gene>
    <name evidence="1" type="ORF">ACPOL_6182</name>
</gene>
<dbReference type="AlphaFoldDB" id="A0A2Z5GA21"/>
<evidence type="ECO:0000313" key="1">
    <source>
        <dbReference type="EMBL" id="AXC15426.1"/>
    </source>
</evidence>
<evidence type="ECO:0000313" key="2">
    <source>
        <dbReference type="Proteomes" id="UP000253606"/>
    </source>
</evidence>
<organism evidence="1 2">
    <name type="scientific">Acidisarcina polymorpha</name>
    <dbReference type="NCBI Taxonomy" id="2211140"/>
    <lineage>
        <taxon>Bacteria</taxon>
        <taxon>Pseudomonadati</taxon>
        <taxon>Acidobacteriota</taxon>
        <taxon>Terriglobia</taxon>
        <taxon>Terriglobales</taxon>
        <taxon>Acidobacteriaceae</taxon>
        <taxon>Acidisarcina</taxon>
    </lineage>
</organism>
<dbReference type="RefSeq" id="WP_114210099.1">
    <property type="nucleotide sequence ID" value="NZ_CP030840.1"/>
</dbReference>
<proteinExistence type="predicted"/>
<protein>
    <submittedName>
        <fullName evidence="1">Uncharacterized protein</fullName>
    </submittedName>
</protein>
<dbReference type="OrthoDB" id="118004at2"/>
<keyword evidence="2" id="KW-1185">Reference proteome</keyword>
<name>A0A2Z5GA21_9BACT</name>